<proteinExistence type="predicted"/>
<feature type="compositionally biased region" description="Low complexity" evidence="1">
    <location>
        <begin position="19"/>
        <end position="39"/>
    </location>
</feature>
<feature type="compositionally biased region" description="Acidic residues" evidence="1">
    <location>
        <begin position="291"/>
        <end position="313"/>
    </location>
</feature>
<protein>
    <submittedName>
        <fullName evidence="2">Uncharacterized protein</fullName>
    </submittedName>
</protein>
<organism evidence="2 3">
    <name type="scientific">Recurvomyces mirabilis</name>
    <dbReference type="NCBI Taxonomy" id="574656"/>
    <lineage>
        <taxon>Eukaryota</taxon>
        <taxon>Fungi</taxon>
        <taxon>Dikarya</taxon>
        <taxon>Ascomycota</taxon>
        <taxon>Pezizomycotina</taxon>
        <taxon>Dothideomycetes</taxon>
        <taxon>Dothideomycetidae</taxon>
        <taxon>Mycosphaerellales</taxon>
        <taxon>Teratosphaeriaceae</taxon>
        <taxon>Recurvomyces</taxon>
    </lineage>
</organism>
<gene>
    <name evidence="2" type="ORF">LTR78_010154</name>
</gene>
<name>A0AAE0WH21_9PEZI</name>
<feature type="region of interest" description="Disordered" evidence="1">
    <location>
        <begin position="291"/>
        <end position="373"/>
    </location>
</feature>
<dbReference type="EMBL" id="JAUTXT010000066">
    <property type="protein sequence ID" value="KAK3669982.1"/>
    <property type="molecule type" value="Genomic_DNA"/>
</dbReference>
<dbReference type="AlphaFoldDB" id="A0AAE0WH21"/>
<evidence type="ECO:0000313" key="3">
    <source>
        <dbReference type="Proteomes" id="UP001274830"/>
    </source>
</evidence>
<feature type="region of interest" description="Disordered" evidence="1">
    <location>
        <begin position="16"/>
        <end position="48"/>
    </location>
</feature>
<reference evidence="2" key="1">
    <citation type="submission" date="2023-07" db="EMBL/GenBank/DDBJ databases">
        <title>Black Yeasts Isolated from many extreme environments.</title>
        <authorList>
            <person name="Coleine C."/>
            <person name="Stajich J.E."/>
            <person name="Selbmann L."/>
        </authorList>
    </citation>
    <scope>NUCLEOTIDE SEQUENCE</scope>
    <source>
        <strain evidence="2">CCFEE 5485</strain>
    </source>
</reference>
<feature type="region of interest" description="Disordered" evidence="1">
    <location>
        <begin position="126"/>
        <end position="148"/>
    </location>
</feature>
<accession>A0AAE0WH21</accession>
<comment type="caution">
    <text evidence="2">The sequence shown here is derived from an EMBL/GenBank/DDBJ whole genome shotgun (WGS) entry which is preliminary data.</text>
</comment>
<keyword evidence="3" id="KW-1185">Reference proteome</keyword>
<sequence length="453" mass="49763">MASVFETISIPVPDFTRHSPPIRSSTSSPPSILSGASSPAIRRSSRLRDTTIFSPPAGVLTEAEIDAAPMCGTHKEMALIHYHRLLNIIAQDDPNVVPPYTSQAVARVQLARMTVVLRSTISHFRNHPGKDAEIRTEPPAPIHSRSDGRRLYQDPLDVLNDRDQRIESLIHDLIDASFHIPGAKSNLCSDPLAPGHDDTTAPLVQESCAGGVDDFAEMWSIPEMMLGAKPLPDHSSVYNIGAEVDVGVIYRRGKTESNVLYHAKVAKAGSAFSTMGKNNRAARCGRKRAFEDEEYAGDEDAEGDPEYEYDEDDYPPRKPPAPKPSKKKKPNSKPKPEAKKPPPPKQPIIESWHPAGGEQPSPKSNKNPAPDPTAILGIARVSTWRLQFFKPAIDDLIRQHAEYEKMVTNTMVHGGESLTDVYVYFPSANAAAKVKEAVDREVVAGRKLQVIYV</sequence>
<evidence type="ECO:0000256" key="1">
    <source>
        <dbReference type="SAM" id="MobiDB-lite"/>
    </source>
</evidence>
<evidence type="ECO:0000313" key="2">
    <source>
        <dbReference type="EMBL" id="KAK3669982.1"/>
    </source>
</evidence>
<dbReference type="Proteomes" id="UP001274830">
    <property type="component" value="Unassembled WGS sequence"/>
</dbReference>